<dbReference type="EMBL" id="GBRH01256818">
    <property type="protein sequence ID" value="JAD41077.1"/>
    <property type="molecule type" value="Transcribed_RNA"/>
</dbReference>
<dbReference type="AlphaFoldDB" id="A0A0A9A207"/>
<organism evidence="1">
    <name type="scientific">Arundo donax</name>
    <name type="common">Giant reed</name>
    <name type="synonym">Donax arundinaceus</name>
    <dbReference type="NCBI Taxonomy" id="35708"/>
    <lineage>
        <taxon>Eukaryota</taxon>
        <taxon>Viridiplantae</taxon>
        <taxon>Streptophyta</taxon>
        <taxon>Embryophyta</taxon>
        <taxon>Tracheophyta</taxon>
        <taxon>Spermatophyta</taxon>
        <taxon>Magnoliopsida</taxon>
        <taxon>Liliopsida</taxon>
        <taxon>Poales</taxon>
        <taxon>Poaceae</taxon>
        <taxon>PACMAD clade</taxon>
        <taxon>Arundinoideae</taxon>
        <taxon>Arundineae</taxon>
        <taxon>Arundo</taxon>
    </lineage>
</organism>
<sequence length="35" mass="3612">MVLTSTCASSELALGCKPPISPCRQSCHSSAMEVS</sequence>
<name>A0A0A9A207_ARUDO</name>
<evidence type="ECO:0000313" key="1">
    <source>
        <dbReference type="EMBL" id="JAD41077.1"/>
    </source>
</evidence>
<accession>A0A0A9A207</accession>
<proteinExistence type="predicted"/>
<protein>
    <submittedName>
        <fullName evidence="1">Uncharacterized protein</fullName>
    </submittedName>
</protein>
<reference evidence="1" key="1">
    <citation type="submission" date="2014-09" db="EMBL/GenBank/DDBJ databases">
        <authorList>
            <person name="Magalhaes I.L.F."/>
            <person name="Oliveira U."/>
            <person name="Santos F.R."/>
            <person name="Vidigal T.H.D.A."/>
            <person name="Brescovit A.D."/>
            <person name="Santos A.J."/>
        </authorList>
    </citation>
    <scope>NUCLEOTIDE SEQUENCE</scope>
    <source>
        <tissue evidence="1">Shoot tissue taken approximately 20 cm above the soil surface</tissue>
    </source>
</reference>
<reference evidence="1" key="2">
    <citation type="journal article" date="2015" name="Data Brief">
        <title>Shoot transcriptome of the giant reed, Arundo donax.</title>
        <authorList>
            <person name="Barrero R.A."/>
            <person name="Guerrero F.D."/>
            <person name="Moolhuijzen P."/>
            <person name="Goolsby J.A."/>
            <person name="Tidwell J."/>
            <person name="Bellgard S.E."/>
            <person name="Bellgard M.I."/>
        </authorList>
    </citation>
    <scope>NUCLEOTIDE SEQUENCE</scope>
    <source>
        <tissue evidence="1">Shoot tissue taken approximately 20 cm above the soil surface</tissue>
    </source>
</reference>